<accession>A0A922JIT3</accession>
<gene>
    <name evidence="1" type="ORF">I3842_07G198700</name>
</gene>
<comment type="caution">
    <text evidence="1">The sequence shown here is derived from an EMBL/GenBank/DDBJ whole genome shotgun (WGS) entry which is preliminary data.</text>
</comment>
<proteinExistence type="predicted"/>
<dbReference type="AlphaFoldDB" id="A0A922JIT3"/>
<evidence type="ECO:0000313" key="1">
    <source>
        <dbReference type="EMBL" id="KAG6705864.1"/>
    </source>
</evidence>
<organism evidence="1 2">
    <name type="scientific">Carya illinoinensis</name>
    <name type="common">Pecan</name>
    <dbReference type="NCBI Taxonomy" id="32201"/>
    <lineage>
        <taxon>Eukaryota</taxon>
        <taxon>Viridiplantae</taxon>
        <taxon>Streptophyta</taxon>
        <taxon>Embryophyta</taxon>
        <taxon>Tracheophyta</taxon>
        <taxon>Spermatophyta</taxon>
        <taxon>Magnoliopsida</taxon>
        <taxon>eudicotyledons</taxon>
        <taxon>Gunneridae</taxon>
        <taxon>Pentapetalae</taxon>
        <taxon>rosids</taxon>
        <taxon>fabids</taxon>
        <taxon>Fagales</taxon>
        <taxon>Juglandaceae</taxon>
        <taxon>Carya</taxon>
    </lineage>
</organism>
<dbReference type="EMBL" id="CM031831">
    <property type="protein sequence ID" value="KAG6705864.1"/>
    <property type="molecule type" value="Genomic_DNA"/>
</dbReference>
<reference evidence="1" key="1">
    <citation type="submission" date="2021-01" db="EMBL/GenBank/DDBJ databases">
        <authorList>
            <person name="Lovell J.T."/>
            <person name="Bentley N."/>
            <person name="Bhattarai G."/>
            <person name="Jenkins J.W."/>
            <person name="Sreedasyam A."/>
            <person name="Alarcon Y."/>
            <person name="Bock C."/>
            <person name="Boston L."/>
            <person name="Carlson J."/>
            <person name="Cervantes K."/>
            <person name="Clermont K."/>
            <person name="Krom N."/>
            <person name="Kubenka K."/>
            <person name="Mamidi S."/>
            <person name="Mattison C."/>
            <person name="Monteros M."/>
            <person name="Pisani C."/>
            <person name="Plott C."/>
            <person name="Rajasekar S."/>
            <person name="Rhein H.S."/>
            <person name="Rohla C."/>
            <person name="Song M."/>
            <person name="Hilaire R.S."/>
            <person name="Shu S."/>
            <person name="Wells L."/>
            <person name="Wang X."/>
            <person name="Webber J."/>
            <person name="Heerema R.J."/>
            <person name="Klein P."/>
            <person name="Conner P."/>
            <person name="Grauke L."/>
            <person name="Grimwood J."/>
            <person name="Schmutz J."/>
            <person name="Randall J.J."/>
        </authorList>
    </citation>
    <scope>NUCLEOTIDE SEQUENCE</scope>
    <source>
        <tissue evidence="1">Leaf</tissue>
    </source>
</reference>
<evidence type="ECO:0000313" key="2">
    <source>
        <dbReference type="Proteomes" id="UP000811246"/>
    </source>
</evidence>
<protein>
    <submittedName>
        <fullName evidence="1">Uncharacterized protein</fullName>
    </submittedName>
</protein>
<dbReference type="Proteomes" id="UP000811246">
    <property type="component" value="Chromosome 7"/>
</dbReference>
<name>A0A922JIT3_CARIL</name>
<sequence>MEEDLEIMEPPTKVVFFRMDCLSWENLDYGQSKKEGNHSDGLVLSVQKKGESVDHLLLHCEVTRGLWNEIFRRMDIASVIPPQVVELLACWKELQGCPQVTAVCKMIPLCIMWCTWSERNERCFEDRERTMEELQNFFMRTLMLWFSAIVLDGNNF</sequence>